<reference evidence="1" key="1">
    <citation type="journal article" date="2014" name="Front. Microbiol.">
        <title>High frequency of phylogenetically diverse reductive dehalogenase-homologous genes in deep subseafloor sedimentary metagenomes.</title>
        <authorList>
            <person name="Kawai M."/>
            <person name="Futagami T."/>
            <person name="Toyoda A."/>
            <person name="Takaki Y."/>
            <person name="Nishi S."/>
            <person name="Hori S."/>
            <person name="Arai W."/>
            <person name="Tsubouchi T."/>
            <person name="Morono Y."/>
            <person name="Uchiyama I."/>
            <person name="Ito T."/>
            <person name="Fujiyama A."/>
            <person name="Inagaki F."/>
            <person name="Takami H."/>
        </authorList>
    </citation>
    <scope>NUCLEOTIDE SEQUENCE</scope>
    <source>
        <strain evidence="1">Expedition CK06-06</strain>
    </source>
</reference>
<comment type="caution">
    <text evidence="1">The sequence shown here is derived from an EMBL/GenBank/DDBJ whole genome shotgun (WGS) entry which is preliminary data.</text>
</comment>
<sequence length="150" mass="16411">MSRRLGITAVGPLLVLAAIAACTWPGGGGRRETVALRFDWPVGLTAFVETERSTRTAGARSPSSTTVRMSYRIEVEEARGGRLIRYGDIRAEDPDSGQIYPLEQLPEPLGSQLIALFPSYVVSDEGQLVRLAEVEPLLEEAQRELESRLA</sequence>
<accession>X0W102</accession>
<evidence type="ECO:0008006" key="2">
    <source>
        <dbReference type="Google" id="ProtNLM"/>
    </source>
</evidence>
<feature type="non-terminal residue" evidence="1">
    <location>
        <position position="150"/>
    </location>
</feature>
<name>X0W102_9ZZZZ</name>
<proteinExistence type="predicted"/>
<organism evidence="1">
    <name type="scientific">marine sediment metagenome</name>
    <dbReference type="NCBI Taxonomy" id="412755"/>
    <lineage>
        <taxon>unclassified sequences</taxon>
        <taxon>metagenomes</taxon>
        <taxon>ecological metagenomes</taxon>
    </lineage>
</organism>
<dbReference type="EMBL" id="BARS01030021">
    <property type="protein sequence ID" value="GAG17002.1"/>
    <property type="molecule type" value="Genomic_DNA"/>
</dbReference>
<evidence type="ECO:0000313" key="1">
    <source>
        <dbReference type="EMBL" id="GAG17002.1"/>
    </source>
</evidence>
<dbReference type="AlphaFoldDB" id="X0W102"/>
<gene>
    <name evidence="1" type="ORF">S01H1_46860</name>
</gene>
<dbReference type="PROSITE" id="PS51257">
    <property type="entry name" value="PROKAR_LIPOPROTEIN"/>
    <property type="match status" value="1"/>
</dbReference>
<protein>
    <recommendedName>
        <fullName evidence="2">Lipoprotein</fullName>
    </recommendedName>
</protein>